<reference evidence="1 2" key="1">
    <citation type="submission" date="2019-11" db="EMBL/GenBank/DDBJ databases">
        <authorList>
            <person name="Dong K."/>
        </authorList>
    </citation>
    <scope>NUCLEOTIDE SEQUENCE [LARGE SCALE GENOMIC DNA]</scope>
    <source>
        <strain evidence="1 2">DK608</strain>
    </source>
</reference>
<evidence type="ECO:0008006" key="3">
    <source>
        <dbReference type="Google" id="ProtNLM"/>
    </source>
</evidence>
<protein>
    <recommendedName>
        <fullName evidence="3">Sarcosine oxidase subunit gamma</fullName>
    </recommendedName>
</protein>
<organism evidence="1 2">
    <name type="scientific">Paracoccus shanxieyensis</name>
    <dbReference type="NCBI Taxonomy" id="2675752"/>
    <lineage>
        <taxon>Bacteria</taxon>
        <taxon>Pseudomonadati</taxon>
        <taxon>Pseudomonadota</taxon>
        <taxon>Alphaproteobacteria</taxon>
        <taxon>Rhodobacterales</taxon>
        <taxon>Paracoccaceae</taxon>
        <taxon>Paracoccus</taxon>
    </lineage>
</organism>
<proteinExistence type="predicted"/>
<dbReference type="EMBL" id="WMII01000014">
    <property type="protein sequence ID" value="MTH65472.1"/>
    <property type="molecule type" value="Genomic_DNA"/>
</dbReference>
<keyword evidence="2" id="KW-1185">Reference proteome</keyword>
<dbReference type="AlphaFoldDB" id="A0A6L6J250"/>
<sequence length="211" mass="22149">MRSSPPPIRCKGKAWRCASSRPISSTRKEGASVTDLHPICALGGAAPQSARFGALSLRENPDLALASVAHLRGGQSELPRPGPGLWQQDDGIAAFWTGPDQWMIEGAGLAASDFAATVAARAPGCAVTEQTDGFVAFEITSDSGAAPIRALLEKLVNIDAQGFGPGRATRTGLHHMSIFIIRRAEHHLAVLGMRSAAGTIWHALTQAAARQ</sequence>
<gene>
    <name evidence="1" type="ORF">GL284_14460</name>
</gene>
<evidence type="ECO:0000313" key="1">
    <source>
        <dbReference type="EMBL" id="MTH65472.1"/>
    </source>
</evidence>
<dbReference type="Proteomes" id="UP000478740">
    <property type="component" value="Unassembled WGS sequence"/>
</dbReference>
<accession>A0A6L6J250</accession>
<dbReference type="InterPro" id="IPR027266">
    <property type="entry name" value="TrmE/GcvT-like"/>
</dbReference>
<dbReference type="Gene3D" id="3.30.1360.120">
    <property type="entry name" value="Probable tRNA modification gtpase trme, domain 1"/>
    <property type="match status" value="1"/>
</dbReference>
<evidence type="ECO:0000313" key="2">
    <source>
        <dbReference type="Proteomes" id="UP000478740"/>
    </source>
</evidence>
<comment type="caution">
    <text evidence="1">The sequence shown here is derived from an EMBL/GenBank/DDBJ whole genome shotgun (WGS) entry which is preliminary data.</text>
</comment>
<feature type="non-terminal residue" evidence="1">
    <location>
        <position position="211"/>
    </location>
</feature>
<name>A0A6L6J250_9RHOB</name>